<dbReference type="EMBL" id="JAQGLA010000001">
    <property type="protein sequence ID" value="MDA3623952.1"/>
    <property type="molecule type" value="Genomic_DNA"/>
</dbReference>
<keyword evidence="3" id="KW-1185">Reference proteome</keyword>
<dbReference type="PANTHER" id="PTHR43433">
    <property type="entry name" value="HYDROLASE, ALPHA/BETA FOLD FAMILY PROTEIN"/>
    <property type="match status" value="1"/>
</dbReference>
<dbReference type="GO" id="GO:0016787">
    <property type="term" value="F:hydrolase activity"/>
    <property type="evidence" value="ECO:0007669"/>
    <property type="project" value="UniProtKB-KW"/>
</dbReference>
<protein>
    <submittedName>
        <fullName evidence="2">Alpha/beta hydrolase</fullName>
    </submittedName>
</protein>
<dbReference type="RefSeq" id="WP_270946520.1">
    <property type="nucleotide sequence ID" value="NZ_JAQGLA010000001.1"/>
</dbReference>
<comment type="caution">
    <text evidence="2">The sequence shown here is derived from an EMBL/GenBank/DDBJ whole genome shotgun (WGS) entry which is preliminary data.</text>
</comment>
<dbReference type="Pfam" id="PF00561">
    <property type="entry name" value="Abhydrolase_1"/>
    <property type="match status" value="1"/>
</dbReference>
<dbReference type="Proteomes" id="UP001210380">
    <property type="component" value="Unassembled WGS sequence"/>
</dbReference>
<evidence type="ECO:0000313" key="2">
    <source>
        <dbReference type="EMBL" id="MDA3623952.1"/>
    </source>
</evidence>
<dbReference type="InterPro" id="IPR050471">
    <property type="entry name" value="AB_hydrolase"/>
</dbReference>
<dbReference type="SUPFAM" id="SSF53474">
    <property type="entry name" value="alpha/beta-Hydrolases"/>
    <property type="match status" value="1"/>
</dbReference>
<keyword evidence="2" id="KW-0378">Hydrolase</keyword>
<feature type="domain" description="AB hydrolase-1" evidence="1">
    <location>
        <begin position="21"/>
        <end position="131"/>
    </location>
</feature>
<accession>A0ABT4UQH9</accession>
<name>A0ABT4UQH9_9PSEU</name>
<evidence type="ECO:0000259" key="1">
    <source>
        <dbReference type="Pfam" id="PF00561"/>
    </source>
</evidence>
<organism evidence="2 3">
    <name type="scientific">Saccharopolyspora oryzae</name>
    <dbReference type="NCBI Taxonomy" id="2997343"/>
    <lineage>
        <taxon>Bacteria</taxon>
        <taxon>Bacillati</taxon>
        <taxon>Actinomycetota</taxon>
        <taxon>Actinomycetes</taxon>
        <taxon>Pseudonocardiales</taxon>
        <taxon>Pseudonocardiaceae</taxon>
        <taxon>Saccharopolyspora</taxon>
    </lineage>
</organism>
<dbReference type="PANTHER" id="PTHR43433:SF5">
    <property type="entry name" value="AB HYDROLASE-1 DOMAIN-CONTAINING PROTEIN"/>
    <property type="match status" value="1"/>
</dbReference>
<reference evidence="2 3" key="1">
    <citation type="submission" date="2022-11" db="EMBL/GenBank/DDBJ databases">
        <title>Draft genome sequence of Saccharopolyspora sp. WRP15-2 isolated from rhizosphere soils of wild rice in Thailand.</title>
        <authorList>
            <person name="Duangmal K."/>
            <person name="Kammanee S."/>
            <person name="Muangham S."/>
        </authorList>
    </citation>
    <scope>NUCLEOTIDE SEQUENCE [LARGE SCALE GENOMIC DNA]</scope>
    <source>
        <strain evidence="2 3">WRP15-2</strain>
    </source>
</reference>
<sequence>MFATAGDGAKIWYDAAPGPAPVLLVHGFASDAESTWGRTGWVRALADRGHVLVDLRGHGQSDRPASGYSPQSLAQDVLTVLDEAGASTVDVVTYSMGGLVGWELAKLAPGRVRRLALGGIGGRPADRASMQRVAEALSAGDLGSCIDEVEGCRLDGPPPVPVLFAAGDQDDIASDAPEVAAGFDAPFVSLGRRHHLNAVSSRRFKEAATEFFDR</sequence>
<gene>
    <name evidence="2" type="ORF">OU415_00810</name>
</gene>
<evidence type="ECO:0000313" key="3">
    <source>
        <dbReference type="Proteomes" id="UP001210380"/>
    </source>
</evidence>
<proteinExistence type="predicted"/>
<dbReference type="Gene3D" id="3.40.50.1820">
    <property type="entry name" value="alpha/beta hydrolase"/>
    <property type="match status" value="1"/>
</dbReference>
<dbReference type="InterPro" id="IPR029058">
    <property type="entry name" value="AB_hydrolase_fold"/>
</dbReference>
<dbReference type="InterPro" id="IPR000073">
    <property type="entry name" value="AB_hydrolase_1"/>
</dbReference>